<keyword evidence="3" id="KW-1185">Reference proteome</keyword>
<evidence type="ECO:0000313" key="2">
    <source>
        <dbReference type="EMBL" id="BCJ35849.1"/>
    </source>
</evidence>
<name>A0A7R7DQB6_9ACTN</name>
<organism evidence="2 3">
    <name type="scientific">Actinocatenispora thailandica</name>
    <dbReference type="NCBI Taxonomy" id="227318"/>
    <lineage>
        <taxon>Bacteria</taxon>
        <taxon>Bacillati</taxon>
        <taxon>Actinomycetota</taxon>
        <taxon>Actinomycetes</taxon>
        <taxon>Micromonosporales</taxon>
        <taxon>Micromonosporaceae</taxon>
        <taxon>Actinocatenispora</taxon>
    </lineage>
</organism>
<evidence type="ECO:0000259" key="1">
    <source>
        <dbReference type="Pfam" id="PF04149"/>
    </source>
</evidence>
<dbReference type="Proteomes" id="UP000611640">
    <property type="component" value="Chromosome"/>
</dbReference>
<dbReference type="RefSeq" id="WP_203962313.1">
    <property type="nucleotide sequence ID" value="NZ_AP023355.1"/>
</dbReference>
<evidence type="ECO:0000313" key="3">
    <source>
        <dbReference type="Proteomes" id="UP000611640"/>
    </source>
</evidence>
<accession>A0A7R7DQB6</accession>
<dbReference type="AlphaFoldDB" id="A0A7R7DQB6"/>
<dbReference type="InterPro" id="IPR007278">
    <property type="entry name" value="DUF397"/>
</dbReference>
<dbReference type="KEGG" id="atl:Athai_33520"/>
<dbReference type="EMBL" id="AP023355">
    <property type="protein sequence ID" value="BCJ35849.1"/>
    <property type="molecule type" value="Genomic_DNA"/>
</dbReference>
<feature type="domain" description="DUF397" evidence="1">
    <location>
        <begin position="8"/>
        <end position="61"/>
    </location>
</feature>
<proteinExistence type="predicted"/>
<reference evidence="2 3" key="1">
    <citation type="submission" date="2020-08" db="EMBL/GenBank/DDBJ databases">
        <title>Whole genome shotgun sequence of Actinocatenispora thailandica NBRC 105041.</title>
        <authorList>
            <person name="Komaki H."/>
            <person name="Tamura T."/>
        </authorList>
    </citation>
    <scope>NUCLEOTIDE SEQUENCE [LARGE SCALE GENOMIC DNA]</scope>
    <source>
        <strain evidence="2 3">NBRC 105041</strain>
    </source>
</reference>
<protein>
    <submittedName>
        <fullName evidence="2">DUF397 domain-containing protein</fullName>
    </submittedName>
</protein>
<gene>
    <name evidence="2" type="ORF">Athai_33520</name>
</gene>
<dbReference type="Pfam" id="PF04149">
    <property type="entry name" value="DUF397"/>
    <property type="match status" value="1"/>
</dbReference>
<sequence>MSTDATPLRWWKSSRSGAQGGQCVEVASAKGRWYVRDSKDPVGGVLRVDAAQWGAFLGTVRHGIPAAGFTPGR</sequence>